<dbReference type="VEuPathDB" id="ToxoDB:CSUI_006049"/>
<dbReference type="RefSeq" id="XP_067921811.1">
    <property type="nucleotide sequence ID" value="XM_068066214.1"/>
</dbReference>
<evidence type="ECO:0000313" key="3">
    <source>
        <dbReference type="Proteomes" id="UP000221165"/>
    </source>
</evidence>
<feature type="compositionally biased region" description="Basic and acidic residues" evidence="1">
    <location>
        <begin position="103"/>
        <end position="114"/>
    </location>
</feature>
<feature type="compositionally biased region" description="Low complexity" evidence="1">
    <location>
        <begin position="28"/>
        <end position="41"/>
    </location>
</feature>
<sequence>MSASSSSCSSSHSLSTKRLVKLSPSPLPSSAVPSSGESSSSFLLPEEKIENLCPRYSVPVSLRISRLPPSPSLSSSFQCQHEGERIPSISSPLRLLRELEEVVKKKEKEEEGRPRDRKAKTRPRCPTSSSSLFDRKEKKEKVAEKEEAIEEEQEEEDRQSLATTETSTLSSLSSSFSLSSSIFSSSSVASPNHRHSHGKKENRTSSHSTPSFLDGSDLFSSSSSLSSFFSRGPGKVKGEKKETEEEERDRESYEKENEMVKEGKAKDEDEKKKKLRSEEREEEQERGEGLSSSLSSSQLRRLKRLQTLLKLSIISRCMENSSSSPTSFSLSPTTSSSSSSSTASSLTSSSSFSSSSSVSSCAGNPVRKCLEEVHPCFFHPRHRPLCLLFRAEREAEEEEKEEEEQGRRRGSQDDGGIQGEERDPHVEKEGKHRDRPLRLSSSSLSVESLSKDRRCRASKQEKTTTHLCKPLDKREEHPSLPLSSSSSSFSSSLPLLPAGVVKVLNKIVEKERIFHLSHVYLYDTFRAQSDRRSLLLSLPSSSICSSSVSSASSCTSFLQPNRPAFLAWSFHRSPAEILKKEKEKEEDQDPRRKQIKKEKEGAKKKRIQLNSLKRERTGSSLSASEDSEEMEEVISIQEEEEEEERDNEVSMASCSSTASSSSCSSSRASIVPVSSSRDSSSSSSDFKRGKKEETLHIRQKKKLKESEETRECFSMREGERDDGNEQDSSPISDRETFQFFSYDRVVNTIPLPSSASSSSSLSSSPSIASLLHQLRLSLGSGHRDARHLSPTKLLETLELATRSRAILRILQEYPSSFAADEENKNKIKKIKDRRGGEGKEGVADIKLKGKREGDRDSEEETNEEKKSKEEKEETDLLLPSAKIVLQRLREERFAEVRKTALGGHLLLP</sequence>
<evidence type="ECO:0000256" key="1">
    <source>
        <dbReference type="SAM" id="MobiDB-lite"/>
    </source>
</evidence>
<feature type="compositionally biased region" description="Basic and acidic residues" evidence="1">
    <location>
        <begin position="458"/>
        <end position="478"/>
    </location>
</feature>
<feature type="compositionally biased region" description="Basic and acidic residues" evidence="1">
    <location>
        <begin position="704"/>
        <end position="723"/>
    </location>
</feature>
<feature type="compositionally biased region" description="Low complexity" evidence="1">
    <location>
        <begin position="438"/>
        <end position="448"/>
    </location>
</feature>
<feature type="region of interest" description="Disordered" evidence="1">
    <location>
        <begin position="64"/>
        <end position="91"/>
    </location>
</feature>
<feature type="compositionally biased region" description="Basic and acidic residues" evidence="1">
    <location>
        <begin position="685"/>
        <end position="696"/>
    </location>
</feature>
<gene>
    <name evidence="2" type="ORF">CSUI_006049</name>
</gene>
<feature type="compositionally biased region" description="Low complexity" evidence="1">
    <location>
        <begin position="649"/>
        <end position="684"/>
    </location>
</feature>
<reference evidence="2 3" key="1">
    <citation type="journal article" date="2017" name="Int. J. Parasitol.">
        <title>The genome of the protozoan parasite Cystoisospora suis and a reverse vaccinology approach to identify vaccine candidates.</title>
        <authorList>
            <person name="Palmieri N."/>
            <person name="Shrestha A."/>
            <person name="Ruttkowski B."/>
            <person name="Beck T."/>
            <person name="Vogl C."/>
            <person name="Tomley F."/>
            <person name="Blake D.P."/>
            <person name="Joachim A."/>
        </authorList>
    </citation>
    <scope>NUCLEOTIDE SEQUENCE [LARGE SCALE GENOMIC DNA]</scope>
    <source>
        <strain evidence="2 3">Wien I</strain>
    </source>
</reference>
<feature type="compositionally biased region" description="Basic and acidic residues" evidence="1">
    <location>
        <begin position="133"/>
        <end position="146"/>
    </location>
</feature>
<keyword evidence="3" id="KW-1185">Reference proteome</keyword>
<feature type="region of interest" description="Disordered" evidence="1">
    <location>
        <begin position="579"/>
        <end position="733"/>
    </location>
</feature>
<feature type="compositionally biased region" description="Acidic residues" evidence="1">
    <location>
        <begin position="625"/>
        <end position="646"/>
    </location>
</feature>
<dbReference type="GeneID" id="94429425"/>
<feature type="compositionally biased region" description="Low complexity" evidence="1">
    <location>
        <begin position="211"/>
        <end position="233"/>
    </location>
</feature>
<feature type="compositionally biased region" description="Basic and acidic residues" evidence="1">
    <location>
        <begin position="579"/>
        <end position="601"/>
    </location>
</feature>
<feature type="region of interest" description="Disordered" evidence="1">
    <location>
        <begin position="1"/>
        <end position="41"/>
    </location>
</feature>
<feature type="region of interest" description="Disordered" evidence="1">
    <location>
        <begin position="316"/>
        <end position="364"/>
    </location>
</feature>
<dbReference type="PANTHER" id="PTHR36812">
    <property type="entry name" value="NEUROFILAMENT TRIPLET M PROTEIN-LIKE PROTEIN"/>
    <property type="match status" value="1"/>
</dbReference>
<feature type="region of interest" description="Disordered" evidence="1">
    <location>
        <begin position="397"/>
        <end position="491"/>
    </location>
</feature>
<feature type="compositionally biased region" description="Acidic residues" evidence="1">
    <location>
        <begin position="147"/>
        <end position="157"/>
    </location>
</feature>
<name>A0A2C6KHZ3_9APIC</name>
<accession>A0A2C6KHZ3</accession>
<proteinExistence type="predicted"/>
<dbReference type="EMBL" id="MIGC01003019">
    <property type="protein sequence ID" value="PHJ20120.1"/>
    <property type="molecule type" value="Genomic_DNA"/>
</dbReference>
<feature type="region of interest" description="Disordered" evidence="1">
    <location>
        <begin position="103"/>
        <end position="298"/>
    </location>
</feature>
<dbReference type="Proteomes" id="UP000221165">
    <property type="component" value="Unassembled WGS sequence"/>
</dbReference>
<feature type="compositionally biased region" description="Low complexity" evidence="1">
    <location>
        <begin position="321"/>
        <end position="360"/>
    </location>
</feature>
<comment type="caution">
    <text evidence="2">The sequence shown here is derived from an EMBL/GenBank/DDBJ whole genome shotgun (WGS) entry which is preliminary data.</text>
</comment>
<feature type="compositionally biased region" description="Low complexity" evidence="1">
    <location>
        <begin position="1"/>
        <end position="14"/>
    </location>
</feature>
<feature type="compositionally biased region" description="Basic and acidic residues" evidence="1">
    <location>
        <begin position="833"/>
        <end position="854"/>
    </location>
</feature>
<feature type="compositionally biased region" description="Low complexity" evidence="1">
    <location>
        <begin position="479"/>
        <end position="491"/>
    </location>
</feature>
<feature type="compositionally biased region" description="Low complexity" evidence="1">
    <location>
        <begin position="160"/>
        <end position="190"/>
    </location>
</feature>
<feature type="compositionally biased region" description="Low complexity" evidence="1">
    <location>
        <begin position="289"/>
        <end position="298"/>
    </location>
</feature>
<evidence type="ECO:0000313" key="2">
    <source>
        <dbReference type="EMBL" id="PHJ20120.1"/>
    </source>
</evidence>
<organism evidence="2 3">
    <name type="scientific">Cystoisospora suis</name>
    <dbReference type="NCBI Taxonomy" id="483139"/>
    <lineage>
        <taxon>Eukaryota</taxon>
        <taxon>Sar</taxon>
        <taxon>Alveolata</taxon>
        <taxon>Apicomplexa</taxon>
        <taxon>Conoidasida</taxon>
        <taxon>Coccidia</taxon>
        <taxon>Eucoccidiorida</taxon>
        <taxon>Eimeriorina</taxon>
        <taxon>Sarcocystidae</taxon>
        <taxon>Cystoisospora</taxon>
    </lineage>
</organism>
<dbReference type="PANTHER" id="PTHR36812:SF9">
    <property type="entry name" value="MYB-LIKE PROTEIN X ISOFORM X1"/>
    <property type="match status" value="1"/>
</dbReference>
<protein>
    <submittedName>
        <fullName evidence="2">Uncharacterized protein</fullName>
    </submittedName>
</protein>
<feature type="region of interest" description="Disordered" evidence="1">
    <location>
        <begin position="828"/>
        <end position="875"/>
    </location>
</feature>
<feature type="compositionally biased region" description="Basic and acidic residues" evidence="1">
    <location>
        <begin position="419"/>
        <end position="432"/>
    </location>
</feature>
<feature type="compositionally biased region" description="Low complexity" evidence="1">
    <location>
        <begin position="64"/>
        <end position="76"/>
    </location>
</feature>
<dbReference type="AlphaFoldDB" id="A0A2C6KHZ3"/>
<feature type="compositionally biased region" description="Basic and acidic residues" evidence="1">
    <location>
        <begin position="236"/>
        <end position="279"/>
    </location>
</feature>